<evidence type="ECO:0000313" key="3">
    <source>
        <dbReference type="Proteomes" id="UP000198280"/>
    </source>
</evidence>
<dbReference type="Pfam" id="PF01590">
    <property type="entry name" value="GAF"/>
    <property type="match status" value="1"/>
</dbReference>
<evidence type="ECO:0000259" key="1">
    <source>
        <dbReference type="Pfam" id="PF01590"/>
    </source>
</evidence>
<feature type="domain" description="GAF" evidence="1">
    <location>
        <begin position="1"/>
        <end position="49"/>
    </location>
</feature>
<organism evidence="2 3">
    <name type="scientific">Actinacidiphila glaucinigra</name>
    <dbReference type="NCBI Taxonomy" id="235986"/>
    <lineage>
        <taxon>Bacteria</taxon>
        <taxon>Bacillati</taxon>
        <taxon>Actinomycetota</taxon>
        <taxon>Actinomycetes</taxon>
        <taxon>Kitasatosporales</taxon>
        <taxon>Streptomycetaceae</taxon>
        <taxon>Actinacidiphila</taxon>
    </lineage>
</organism>
<evidence type="ECO:0000313" key="2">
    <source>
        <dbReference type="EMBL" id="SNT52929.1"/>
    </source>
</evidence>
<proteinExistence type="predicted"/>
<dbReference type="InterPro" id="IPR029016">
    <property type="entry name" value="GAF-like_dom_sf"/>
</dbReference>
<dbReference type="AlphaFoldDB" id="A0A239NFN0"/>
<dbReference type="Gene3D" id="3.30.450.40">
    <property type="match status" value="1"/>
</dbReference>
<name>A0A239NFN0_9ACTN</name>
<sequence>MHSLMIIPVHVQGSLLGLVTFVRADNPTPFREFHLLLAQELVNHAALALDNARRYAREQPPPWPCNAIFCRAG</sequence>
<dbReference type="InterPro" id="IPR003018">
    <property type="entry name" value="GAF"/>
</dbReference>
<protein>
    <submittedName>
        <fullName evidence="2">GAF domain-containing protein</fullName>
    </submittedName>
</protein>
<gene>
    <name evidence="2" type="ORF">SAMN05216252_13462</name>
</gene>
<dbReference type="EMBL" id="FZOF01000034">
    <property type="protein sequence ID" value="SNT52929.1"/>
    <property type="molecule type" value="Genomic_DNA"/>
</dbReference>
<accession>A0A239NFN0</accession>
<keyword evidence="3" id="KW-1185">Reference proteome</keyword>
<reference evidence="2 3" key="1">
    <citation type="submission" date="2017-06" db="EMBL/GenBank/DDBJ databases">
        <authorList>
            <person name="Kim H.J."/>
            <person name="Triplett B.A."/>
        </authorList>
    </citation>
    <scope>NUCLEOTIDE SEQUENCE [LARGE SCALE GENOMIC DNA]</scope>
    <source>
        <strain evidence="2 3">CGMCC 4.1858</strain>
    </source>
</reference>
<dbReference type="Proteomes" id="UP000198280">
    <property type="component" value="Unassembled WGS sequence"/>
</dbReference>
<dbReference type="SUPFAM" id="SSF55781">
    <property type="entry name" value="GAF domain-like"/>
    <property type="match status" value="1"/>
</dbReference>